<evidence type="ECO:0000313" key="2">
    <source>
        <dbReference type="Proteomes" id="UP000826212"/>
    </source>
</evidence>
<protein>
    <submittedName>
        <fullName evidence="1">Uncharacterized protein</fullName>
    </submittedName>
</protein>
<reference evidence="1" key="1">
    <citation type="submission" date="2021-08" db="EMBL/GenBank/DDBJ databases">
        <title>Novel anaerobic bacterium isolated from sea squirt in East Sea, Republic of Korea.</title>
        <authorList>
            <person name="Nguyen T.H."/>
            <person name="Li Z."/>
            <person name="Lee Y.-J."/>
            <person name="Ko J."/>
            <person name="Kim S.-G."/>
        </authorList>
    </citation>
    <scope>NUCLEOTIDE SEQUENCE</scope>
    <source>
        <strain evidence="1">KCTC 25031</strain>
    </source>
</reference>
<sequence>MVHIQKVIRQLSIGVIIFASFAFVSPANAQESSLKTLHDKVLQDARIYPKVEIDFNSTVKLIAKDGSLEDRKSDASTLRRYLLPMVQYWYSHSSDVSSKEKRRIISAVDYWCQNHIISTNWTKRAFEEPRMASVLGLLLEDIDGEKYASLVQNMATIAEGSFGSRINVDTYQGANVGYRLDGMLGYVALSRDTVAMRHVYEQVHFTSSYHNQGLGLQSDNSWWQHNGGSGQDYWIGYGTSWLHDVLNYGKRTQGTKWELTPKALCTIQNAILDGLSSHYYRNFSDYHVLGRHTTKKGSSNQPRHLIQYIKRLQSIGGDNLNRNQELSALVEQIKNDRYPYRANYFYDSSLMVYREDRYFTSLKMRSARTTGPESGNGNGMKNYHFGDGSFFVVKSGDEYNKVKVALNYQNLPGTTAEVKSQKDIPLVDWGRNNKSVNKFAGGLVHGYQAIAAFQQDRENAFSNILANKAYFYEKDQILFTGNSIRKKSFSDYNVSTNINQAIWRSDILYRVNGVEGKIKRGESISKVFEVKENSWFIQDGVGYLIEPQDNSPVFVSLEATQKSGDWSLLDKVYKEGDVERCAIFSLSIDNTDQGKYCYTIFPTIVPLDMQAQLTETSLKVVANTDVVQAVYSSHRNQTQAVFYHAGSLTLPSGLILSVDKPVILICQEKENGVEIVAADPLQSQSQVFVTVNREMKTNLFARPSANKGEFVLEVPIEMGDWAGKQSSRFYPYLKQISQATQDLLYTNMLKSDKHWQIEQYKGNYVTVKDGEMEIEDEKGCTIWFKKELHGDIAVEYDVVVISNGGKHDRVSDLNCFWMAQDSRQKDFFNPTPKRVGKFYDYNELELYYVGFGGHDNSRSRFRKYTGNFDRPMPLEYDYRTKPYHIVPNKKSTVRVEVRGHWVRYKKDGILVYEMYDPTPLKHGYFGFRTVNNHMKITRFDVFQLK</sequence>
<accession>A0AC61NL08</accession>
<evidence type="ECO:0000313" key="1">
    <source>
        <dbReference type="EMBL" id="QZE12737.1"/>
    </source>
</evidence>
<gene>
    <name evidence="1" type="ORF">K4L44_09055</name>
</gene>
<dbReference type="EMBL" id="CP081303">
    <property type="protein sequence ID" value="QZE12737.1"/>
    <property type="molecule type" value="Genomic_DNA"/>
</dbReference>
<dbReference type="Proteomes" id="UP000826212">
    <property type="component" value="Chromosome"/>
</dbReference>
<name>A0AC61NL08_9BACT</name>
<keyword evidence="2" id="KW-1185">Reference proteome</keyword>
<proteinExistence type="predicted"/>
<organism evidence="1 2">
    <name type="scientific">Halosquirtibacter laminarini</name>
    <dbReference type="NCBI Taxonomy" id="3374600"/>
    <lineage>
        <taxon>Bacteria</taxon>
        <taxon>Pseudomonadati</taxon>
        <taxon>Bacteroidota</taxon>
        <taxon>Bacteroidia</taxon>
        <taxon>Marinilabiliales</taxon>
        <taxon>Prolixibacteraceae</taxon>
        <taxon>Halosquirtibacter</taxon>
    </lineage>
</organism>